<dbReference type="GO" id="GO:0022857">
    <property type="term" value="F:transmembrane transporter activity"/>
    <property type="evidence" value="ECO:0007669"/>
    <property type="project" value="InterPro"/>
</dbReference>
<dbReference type="PROSITE" id="PS00218">
    <property type="entry name" value="AMINO_ACID_PERMEASE_1"/>
    <property type="match status" value="1"/>
</dbReference>
<keyword evidence="5 6" id="KW-0472">Membrane</keyword>
<feature type="transmembrane region" description="Helical" evidence="6">
    <location>
        <begin position="57"/>
        <end position="75"/>
    </location>
</feature>
<dbReference type="STRING" id="105231.A0A1Y1I1V1"/>
<dbReference type="OMA" id="CICATAC"/>
<dbReference type="Proteomes" id="UP000054558">
    <property type="component" value="Unassembled WGS sequence"/>
</dbReference>
<proteinExistence type="predicted"/>
<dbReference type="EMBL" id="DF237118">
    <property type="protein sequence ID" value="GAQ83942.1"/>
    <property type="molecule type" value="Genomic_DNA"/>
</dbReference>
<feature type="transmembrane region" description="Helical" evidence="6">
    <location>
        <begin position="156"/>
        <end position="177"/>
    </location>
</feature>
<name>A0A1Y1I1V1_KLENI</name>
<keyword evidence="4 6" id="KW-1133">Transmembrane helix</keyword>
<dbReference type="Gene3D" id="1.20.1740.10">
    <property type="entry name" value="Amino acid/polyamine transporter I"/>
    <property type="match status" value="1"/>
</dbReference>
<feature type="transmembrane region" description="Helical" evidence="6">
    <location>
        <begin position="21"/>
        <end position="45"/>
    </location>
</feature>
<keyword evidence="2" id="KW-0813">Transport</keyword>
<organism evidence="7 8">
    <name type="scientific">Klebsormidium nitens</name>
    <name type="common">Green alga</name>
    <name type="synonym">Ulothrix nitens</name>
    <dbReference type="NCBI Taxonomy" id="105231"/>
    <lineage>
        <taxon>Eukaryota</taxon>
        <taxon>Viridiplantae</taxon>
        <taxon>Streptophyta</taxon>
        <taxon>Klebsormidiophyceae</taxon>
        <taxon>Klebsormidiales</taxon>
        <taxon>Klebsormidiaceae</taxon>
        <taxon>Klebsormidium</taxon>
    </lineage>
</organism>
<dbReference type="OrthoDB" id="3257095at2759"/>
<evidence type="ECO:0000256" key="2">
    <source>
        <dbReference type="ARBA" id="ARBA00022448"/>
    </source>
</evidence>
<protein>
    <submittedName>
        <fullName evidence="7">Amino acid transporter protein</fullName>
    </submittedName>
</protein>
<comment type="subcellular location">
    <subcellularLocation>
        <location evidence="1">Membrane</location>
        <topology evidence="1">Multi-pass membrane protein</topology>
    </subcellularLocation>
</comment>
<sequence length="224" mass="23866">MDTGQQRLHDLGYKQELKRELNLFTNFAVSFSIISILTGITSQFGTGLGNGGPVVMVWGWVIVCFFSFVVGLSMAEICSSFPTTGGLYFWSAKLSGPRFGPFAAWITGWFNLLGQVAVTAGIDFSLAQIISVVIALSTRGEDGVGYVCNKATVLGIYAAILVCHGLLNTFGVNWLSFLNTVSVAWHIVGTIVIVILLPAVAPTHQPASKNPCAFTDSGIPSLSP</sequence>
<evidence type="ECO:0000313" key="7">
    <source>
        <dbReference type="EMBL" id="GAQ83942.1"/>
    </source>
</evidence>
<dbReference type="GO" id="GO:0006865">
    <property type="term" value="P:amino acid transport"/>
    <property type="evidence" value="ECO:0007669"/>
    <property type="project" value="InterPro"/>
</dbReference>
<evidence type="ECO:0000313" key="8">
    <source>
        <dbReference type="Proteomes" id="UP000054558"/>
    </source>
</evidence>
<dbReference type="InterPro" id="IPR002293">
    <property type="entry name" value="AA/rel_permease1"/>
</dbReference>
<evidence type="ECO:0000256" key="6">
    <source>
        <dbReference type="SAM" id="Phobius"/>
    </source>
</evidence>
<dbReference type="InterPro" id="IPR004840">
    <property type="entry name" value="Amino_acid_permease_CS"/>
</dbReference>
<feature type="transmembrane region" description="Helical" evidence="6">
    <location>
        <begin position="112"/>
        <end position="136"/>
    </location>
</feature>
<gene>
    <name evidence="7" type="ORF">KFL_001690200</name>
</gene>
<accession>A0A1Y1I1V1</accession>
<dbReference type="PANTHER" id="PTHR45649">
    <property type="entry name" value="AMINO-ACID PERMEASE BAT1"/>
    <property type="match status" value="1"/>
</dbReference>
<keyword evidence="8" id="KW-1185">Reference proteome</keyword>
<evidence type="ECO:0000256" key="3">
    <source>
        <dbReference type="ARBA" id="ARBA00022692"/>
    </source>
</evidence>
<keyword evidence="3 6" id="KW-0812">Transmembrane</keyword>
<feature type="transmembrane region" description="Helical" evidence="6">
    <location>
        <begin position="183"/>
        <end position="201"/>
    </location>
</feature>
<dbReference type="PANTHER" id="PTHR45649:SF30">
    <property type="entry name" value="AMINO-ACID PERMEASE BAT1"/>
    <property type="match status" value="1"/>
</dbReference>
<dbReference type="GO" id="GO:0016020">
    <property type="term" value="C:membrane"/>
    <property type="evidence" value="ECO:0007669"/>
    <property type="project" value="UniProtKB-SubCell"/>
</dbReference>
<evidence type="ECO:0000256" key="5">
    <source>
        <dbReference type="ARBA" id="ARBA00023136"/>
    </source>
</evidence>
<evidence type="ECO:0000256" key="4">
    <source>
        <dbReference type="ARBA" id="ARBA00022989"/>
    </source>
</evidence>
<dbReference type="AlphaFoldDB" id="A0A1Y1I1V1"/>
<reference evidence="7 8" key="1">
    <citation type="journal article" date="2014" name="Nat. Commun.">
        <title>Klebsormidium flaccidum genome reveals primary factors for plant terrestrial adaptation.</title>
        <authorList>
            <person name="Hori K."/>
            <person name="Maruyama F."/>
            <person name="Fujisawa T."/>
            <person name="Togashi T."/>
            <person name="Yamamoto N."/>
            <person name="Seo M."/>
            <person name="Sato S."/>
            <person name="Yamada T."/>
            <person name="Mori H."/>
            <person name="Tajima N."/>
            <person name="Moriyama T."/>
            <person name="Ikeuchi M."/>
            <person name="Watanabe M."/>
            <person name="Wada H."/>
            <person name="Kobayashi K."/>
            <person name="Saito M."/>
            <person name="Masuda T."/>
            <person name="Sasaki-Sekimoto Y."/>
            <person name="Mashiguchi K."/>
            <person name="Awai K."/>
            <person name="Shimojima M."/>
            <person name="Masuda S."/>
            <person name="Iwai M."/>
            <person name="Nobusawa T."/>
            <person name="Narise T."/>
            <person name="Kondo S."/>
            <person name="Saito H."/>
            <person name="Sato R."/>
            <person name="Murakawa M."/>
            <person name="Ihara Y."/>
            <person name="Oshima-Yamada Y."/>
            <person name="Ohtaka K."/>
            <person name="Satoh M."/>
            <person name="Sonobe K."/>
            <person name="Ishii M."/>
            <person name="Ohtani R."/>
            <person name="Kanamori-Sato M."/>
            <person name="Honoki R."/>
            <person name="Miyazaki D."/>
            <person name="Mochizuki H."/>
            <person name="Umetsu J."/>
            <person name="Higashi K."/>
            <person name="Shibata D."/>
            <person name="Kamiya Y."/>
            <person name="Sato N."/>
            <person name="Nakamura Y."/>
            <person name="Tabata S."/>
            <person name="Ida S."/>
            <person name="Kurokawa K."/>
            <person name="Ohta H."/>
        </authorList>
    </citation>
    <scope>NUCLEOTIDE SEQUENCE [LARGE SCALE GENOMIC DNA]</scope>
    <source>
        <strain evidence="7 8">NIES-2285</strain>
    </source>
</reference>
<dbReference type="Pfam" id="PF13520">
    <property type="entry name" value="AA_permease_2"/>
    <property type="match status" value="1"/>
</dbReference>
<evidence type="ECO:0000256" key="1">
    <source>
        <dbReference type="ARBA" id="ARBA00004141"/>
    </source>
</evidence>